<accession>A0ABN7RKC5</accession>
<dbReference type="InterPro" id="IPR018378">
    <property type="entry name" value="C-type_lectin_CS"/>
</dbReference>
<protein>
    <submittedName>
        <fullName evidence="3">Oidioi.mRNA.OKI2018_I69.PAR.g9160.t1.cds</fullName>
    </submittedName>
</protein>
<dbReference type="InterPro" id="IPR050111">
    <property type="entry name" value="C-type_lectin/snaclec_domain"/>
</dbReference>
<keyword evidence="1" id="KW-1015">Disulfide bond</keyword>
<evidence type="ECO:0000259" key="2">
    <source>
        <dbReference type="PROSITE" id="PS50041"/>
    </source>
</evidence>
<evidence type="ECO:0000256" key="1">
    <source>
        <dbReference type="ARBA" id="ARBA00023157"/>
    </source>
</evidence>
<feature type="domain" description="C-type lectin" evidence="2">
    <location>
        <begin position="410"/>
        <end position="528"/>
    </location>
</feature>
<reference evidence="3 4" key="1">
    <citation type="submission" date="2021-04" db="EMBL/GenBank/DDBJ databases">
        <authorList>
            <person name="Bliznina A."/>
        </authorList>
    </citation>
    <scope>NUCLEOTIDE SEQUENCE [LARGE SCALE GENOMIC DNA]</scope>
</reference>
<sequence length="533" mass="61327">MKNIFFAFAEISLSNALVEPSSWTPPARYAYCEESLIGETPLRATEVDGGKQQFETTCEVNDNEEYEVKVKVECIVDTSTEETTWFWGKDGNPLAPTFYQIFVDHLDKNTDTLQFFGDDVREAIVDDELRSALFFHDYDCTESGYMNIVVKQWFGEDGKTYRRMEIDEILRAILISDESRILASKTSKFVHSRSLLHGLRRFKKQLAKNFDRGFPLRATEIDGGKKEFESACDVKDNEEYEIKVKVECIVDVSTEETTWFWGKGNGKWSHIVKSFAGFEIRTVSDGNPSTPTFYQIFVDHLNKSTDTLQFFGDDVREAIVDDELRSALFFHDYDCSEEGYMSIVVNQWFGEDGEIFRRLEIDGVLRAILISDRTEGGSPILNQVGGSLSWAPHAYVISDLGVKEFEIRSFRPKCARYEVLPKNIKVNWKVGKRICRFVGGELAHFETHEEFELFQSAREGLERSDWIGVRRTKRGNRFIGLDRQEPPFFNWDESQPDNGSGNENCVEATENNKWNDVPCSETRGIICRFEDDC</sequence>
<organism evidence="3 4">
    <name type="scientific">Oikopleura dioica</name>
    <name type="common">Tunicate</name>
    <dbReference type="NCBI Taxonomy" id="34765"/>
    <lineage>
        <taxon>Eukaryota</taxon>
        <taxon>Metazoa</taxon>
        <taxon>Chordata</taxon>
        <taxon>Tunicata</taxon>
        <taxon>Appendicularia</taxon>
        <taxon>Copelata</taxon>
        <taxon>Oikopleuridae</taxon>
        <taxon>Oikopleura</taxon>
    </lineage>
</organism>
<name>A0ABN7RKC5_OIKDI</name>
<dbReference type="InterPro" id="IPR016186">
    <property type="entry name" value="C-type_lectin-like/link_sf"/>
</dbReference>
<evidence type="ECO:0000313" key="3">
    <source>
        <dbReference type="EMBL" id="CAG5079075.1"/>
    </source>
</evidence>
<dbReference type="PROSITE" id="PS00615">
    <property type="entry name" value="C_TYPE_LECTIN_1"/>
    <property type="match status" value="1"/>
</dbReference>
<dbReference type="PROSITE" id="PS50041">
    <property type="entry name" value="C_TYPE_LECTIN_2"/>
    <property type="match status" value="1"/>
</dbReference>
<keyword evidence="4" id="KW-1185">Reference proteome</keyword>
<dbReference type="PANTHER" id="PTHR22803">
    <property type="entry name" value="MANNOSE, PHOSPHOLIPASE, LECTIN RECEPTOR RELATED"/>
    <property type="match status" value="1"/>
</dbReference>
<evidence type="ECO:0000313" key="4">
    <source>
        <dbReference type="Proteomes" id="UP001158576"/>
    </source>
</evidence>
<dbReference type="Proteomes" id="UP001158576">
    <property type="component" value="Chromosome PAR"/>
</dbReference>
<proteinExistence type="predicted"/>
<dbReference type="InterPro" id="IPR016187">
    <property type="entry name" value="CTDL_fold"/>
</dbReference>
<gene>
    <name evidence="3" type="ORF">OKIOD_LOCUS718</name>
</gene>
<dbReference type="SUPFAM" id="SSF56436">
    <property type="entry name" value="C-type lectin-like"/>
    <property type="match status" value="1"/>
</dbReference>
<dbReference type="Gene3D" id="3.10.100.10">
    <property type="entry name" value="Mannose-Binding Protein A, subunit A"/>
    <property type="match status" value="1"/>
</dbReference>
<dbReference type="EMBL" id="OU015568">
    <property type="protein sequence ID" value="CAG5079075.1"/>
    <property type="molecule type" value="Genomic_DNA"/>
</dbReference>
<dbReference type="Pfam" id="PF00059">
    <property type="entry name" value="Lectin_C"/>
    <property type="match status" value="1"/>
</dbReference>
<dbReference type="InterPro" id="IPR001304">
    <property type="entry name" value="C-type_lectin-like"/>
</dbReference>
<dbReference type="SMART" id="SM00034">
    <property type="entry name" value="CLECT"/>
    <property type="match status" value="1"/>
</dbReference>